<organism evidence="2 3">
    <name type="scientific">Carboxylicivirga sediminis</name>
    <dbReference type="NCBI Taxonomy" id="2006564"/>
    <lineage>
        <taxon>Bacteria</taxon>
        <taxon>Pseudomonadati</taxon>
        <taxon>Bacteroidota</taxon>
        <taxon>Bacteroidia</taxon>
        <taxon>Marinilabiliales</taxon>
        <taxon>Marinilabiliaceae</taxon>
        <taxon>Carboxylicivirga</taxon>
    </lineage>
</organism>
<dbReference type="AlphaFoldDB" id="A0A941FAH8"/>
<reference evidence="2" key="2">
    <citation type="submission" date="2021-04" db="EMBL/GenBank/DDBJ databases">
        <authorList>
            <person name="Zhang T."/>
            <person name="Zhang Y."/>
            <person name="Lu D."/>
            <person name="Zuo D."/>
            <person name="Du Z."/>
        </authorList>
    </citation>
    <scope>NUCLEOTIDE SEQUENCE</scope>
    <source>
        <strain evidence="2">JR1</strain>
    </source>
</reference>
<evidence type="ECO:0000313" key="2">
    <source>
        <dbReference type="EMBL" id="MBR8537620.1"/>
    </source>
</evidence>
<comment type="similarity">
    <text evidence="1">Belongs to the ROK (NagC/XylR) family.</text>
</comment>
<dbReference type="EMBL" id="JAGTAR010000036">
    <property type="protein sequence ID" value="MBR8537620.1"/>
    <property type="molecule type" value="Genomic_DNA"/>
</dbReference>
<protein>
    <submittedName>
        <fullName evidence="2">ROK family protein</fullName>
    </submittedName>
</protein>
<dbReference type="SUPFAM" id="SSF53067">
    <property type="entry name" value="Actin-like ATPase domain"/>
    <property type="match status" value="1"/>
</dbReference>
<dbReference type="CDD" id="cd23763">
    <property type="entry name" value="ASKHA_ATPase_ROK"/>
    <property type="match status" value="1"/>
</dbReference>
<dbReference type="Gene3D" id="3.30.420.40">
    <property type="match status" value="2"/>
</dbReference>
<evidence type="ECO:0000256" key="1">
    <source>
        <dbReference type="ARBA" id="ARBA00006479"/>
    </source>
</evidence>
<dbReference type="InterPro" id="IPR000600">
    <property type="entry name" value="ROK"/>
</dbReference>
<sequence length="362" mass="38669">MSSIYFDNRVVLTLDAGGTNFVFNAMQGGKTLIEPIKKDANGDNLELCLQTMLDGFKEVKQQLGAEPVAISFAFPGPADYPNGIIGDLGNLPAFRGGVALGPMLEHHFNIPVFIQNDGDLYAYGEALGGLLPEINEQLEAQNNPKRYKNLIGLTLGTGFGAGLVHNDILIGGDNSIAAEVWNISNSVSPERNAEEGVSTRAIINVYNELSGNTEALMPKDIFDIASGNKEGNKEAAITAFSTFGKHIGDAVANLVNLFDGLVVIGGGLTGASQFYMPAVMEVLKGQFGNGQDRLVQKVYCLDNADEKEAFLNTQTHQIEVPFTNQKVNYSPEQKVAVATSKLDASEAIAIGAYAYALSQLSN</sequence>
<proteinExistence type="inferred from homology"/>
<dbReference type="RefSeq" id="WP_212192645.1">
    <property type="nucleotide sequence ID" value="NZ_JAGTAR010000036.1"/>
</dbReference>
<dbReference type="Pfam" id="PF00480">
    <property type="entry name" value="ROK"/>
    <property type="match status" value="1"/>
</dbReference>
<gene>
    <name evidence="2" type="ORF">KDU71_18770</name>
</gene>
<dbReference type="Proteomes" id="UP000679220">
    <property type="component" value="Unassembled WGS sequence"/>
</dbReference>
<keyword evidence="3" id="KW-1185">Reference proteome</keyword>
<dbReference type="PANTHER" id="PTHR18964:SF149">
    <property type="entry name" value="BIFUNCTIONAL UDP-N-ACETYLGLUCOSAMINE 2-EPIMERASE_N-ACETYLMANNOSAMINE KINASE"/>
    <property type="match status" value="1"/>
</dbReference>
<dbReference type="InterPro" id="IPR043129">
    <property type="entry name" value="ATPase_NBD"/>
</dbReference>
<comment type="caution">
    <text evidence="2">The sequence shown here is derived from an EMBL/GenBank/DDBJ whole genome shotgun (WGS) entry which is preliminary data.</text>
</comment>
<evidence type="ECO:0000313" key="3">
    <source>
        <dbReference type="Proteomes" id="UP000679220"/>
    </source>
</evidence>
<name>A0A941FAH8_9BACT</name>
<dbReference type="PANTHER" id="PTHR18964">
    <property type="entry name" value="ROK (REPRESSOR, ORF, KINASE) FAMILY"/>
    <property type="match status" value="1"/>
</dbReference>
<reference evidence="2" key="1">
    <citation type="journal article" date="2018" name="Int. J. Syst. Evol. Microbiol.">
        <title>Carboxylicivirga sediminis sp. nov., isolated from coastal sediment.</title>
        <authorList>
            <person name="Wang F.Q."/>
            <person name="Ren L.H."/>
            <person name="Zou R.J."/>
            <person name="Sun Y.Z."/>
            <person name="Liu X.J."/>
            <person name="Jiang F."/>
            <person name="Liu L.J."/>
        </authorList>
    </citation>
    <scope>NUCLEOTIDE SEQUENCE</scope>
    <source>
        <strain evidence="2">JR1</strain>
    </source>
</reference>
<accession>A0A941FAH8</accession>